<reference evidence="1" key="1">
    <citation type="journal article" date="2022" name="Front. Microbiol.">
        <title>Genome-based taxonomic rearrangement of Oceanobacter-related bacteria including the description of Thalassolituus hydrocarbonoclasticus sp. nov. and Thalassolituus pacificus sp. nov. and emended description of the genus Thalassolituus.</title>
        <authorList>
            <person name="Dong C."/>
            <person name="Wei L."/>
            <person name="Wang J."/>
            <person name="Lai Q."/>
            <person name="Huang Z."/>
            <person name="Shao Z."/>
        </authorList>
    </citation>
    <scope>NUCLEOTIDE SEQUENCE</scope>
    <source>
        <strain evidence="1">59MF3M-4</strain>
    </source>
</reference>
<dbReference type="EMBL" id="JAOANI010000002">
    <property type="protein sequence ID" value="MCT7357606.1"/>
    <property type="molecule type" value="Genomic_DNA"/>
</dbReference>
<name>A0A9X2WBT2_9GAMM</name>
<reference evidence="1" key="2">
    <citation type="submission" date="2022-08" db="EMBL/GenBank/DDBJ databases">
        <authorList>
            <person name="Dong C."/>
        </authorList>
    </citation>
    <scope>NUCLEOTIDE SEQUENCE</scope>
    <source>
        <strain evidence="1">59MF3M-4</strain>
    </source>
</reference>
<evidence type="ECO:0000313" key="1">
    <source>
        <dbReference type="EMBL" id="MCT7357606.1"/>
    </source>
</evidence>
<dbReference type="Proteomes" id="UP001147830">
    <property type="component" value="Unassembled WGS sequence"/>
</dbReference>
<organism evidence="1 2">
    <name type="scientific">Thalassolituus pacificus</name>
    <dbReference type="NCBI Taxonomy" id="2975440"/>
    <lineage>
        <taxon>Bacteria</taxon>
        <taxon>Pseudomonadati</taxon>
        <taxon>Pseudomonadota</taxon>
        <taxon>Gammaproteobacteria</taxon>
        <taxon>Oceanospirillales</taxon>
        <taxon>Oceanospirillaceae</taxon>
        <taxon>Thalassolituus</taxon>
    </lineage>
</organism>
<comment type="caution">
    <text evidence="1">The sequence shown here is derived from an EMBL/GenBank/DDBJ whole genome shotgun (WGS) entry which is preliminary data.</text>
</comment>
<accession>A0A9X2WBT2</accession>
<dbReference type="AlphaFoldDB" id="A0A9X2WBT2"/>
<gene>
    <name evidence="1" type="ORF">NYR02_01030</name>
</gene>
<dbReference type="RefSeq" id="WP_260974539.1">
    <property type="nucleotide sequence ID" value="NZ_JAOANI010000002.1"/>
</dbReference>
<dbReference type="PROSITE" id="PS51257">
    <property type="entry name" value="PROKAR_LIPOPROTEIN"/>
    <property type="match status" value="1"/>
</dbReference>
<proteinExistence type="predicted"/>
<protein>
    <submittedName>
        <fullName evidence="1">Uncharacterized protein</fullName>
    </submittedName>
</protein>
<evidence type="ECO:0000313" key="2">
    <source>
        <dbReference type="Proteomes" id="UP001147830"/>
    </source>
</evidence>
<sequence>MFRFSQVVLIGLAALLTGCDRDFAELKFGSSVVSDKVDYSNGSWIKAVYLQEIESILTAAGADPDLVKIHHDKDDYRGQTILLSTPMFGGITTGQKTAIKTALDTIIAGRSNRLNVRFTPHLQALDSEIADTENESYREAIASLEAEYNTQLTLDDVAIGIAYNLSDTYMAALQGNRESSGEALCTVSMTLSPLLPFSDIKVLQKDGHVTGFALVKAMNRGFISYDIPADIHVDYPLLQTRLDNKEALISTELTNSDQSPLNRLTIKTLEIQVGPIKEVKHQLGKMNNMSIFALKDTCRTMAAEKLGRPFTYSMGESFDRLESVRFL</sequence>
<keyword evidence="2" id="KW-1185">Reference proteome</keyword>